<feature type="transmembrane region" description="Helical" evidence="1">
    <location>
        <begin position="66"/>
        <end position="87"/>
    </location>
</feature>
<sequence length="265" mass="28076">MAATGQTPIAPYTVANNLTFADLRAALAAGWHDFLAYPAFGLFFAAFYAIGGAVLVYGLVKLGEGAWSIPLIAGFPIIAPFAAVGLYEVSRRRQAGLPINWRSIIWALRGRGDDQVLMVAGIVFVAFSFWMILAHGIFAIFMAESGIGGENIEMLLQPLAIAMLLVGSLVGAIFAFALYAITVISLPMLCDKDVDFITAIIVSLGTIRSNKAVMIGWAAIIAIGTFLAILPAFLGLFIVLPVLGHATWHLYVRAVDGAALDSGGT</sequence>
<accession>A0A371B234</accession>
<evidence type="ECO:0000313" key="3">
    <source>
        <dbReference type="Proteomes" id="UP000263833"/>
    </source>
</evidence>
<dbReference type="AlphaFoldDB" id="A0A371B234"/>
<dbReference type="RefSeq" id="WP_115550399.1">
    <property type="nucleotide sequence ID" value="NZ_QRGP01000003.1"/>
</dbReference>
<keyword evidence="1" id="KW-0472">Membrane</keyword>
<dbReference type="Proteomes" id="UP000263833">
    <property type="component" value="Unassembled WGS sequence"/>
</dbReference>
<feature type="transmembrane region" description="Helical" evidence="1">
    <location>
        <begin position="116"/>
        <end position="143"/>
    </location>
</feature>
<keyword evidence="1" id="KW-0812">Transmembrane</keyword>
<dbReference type="EMBL" id="QRGP01000003">
    <property type="protein sequence ID" value="RDV01618.1"/>
    <property type="molecule type" value="Genomic_DNA"/>
</dbReference>
<protein>
    <submittedName>
        <fullName evidence="2">DUF2189 domain-containing protein</fullName>
    </submittedName>
</protein>
<dbReference type="InterPro" id="IPR018692">
    <property type="entry name" value="DUF2189"/>
</dbReference>
<comment type="caution">
    <text evidence="2">The sequence shown here is derived from an EMBL/GenBank/DDBJ whole genome shotgun (WGS) entry which is preliminary data.</text>
</comment>
<dbReference type="OrthoDB" id="9809543at2"/>
<feature type="transmembrane region" description="Helical" evidence="1">
    <location>
        <begin position="215"/>
        <end position="243"/>
    </location>
</feature>
<name>A0A371B234_9SPHN</name>
<dbReference type="Pfam" id="PF09955">
    <property type="entry name" value="DUF2189"/>
    <property type="match status" value="1"/>
</dbReference>
<feature type="transmembrane region" description="Helical" evidence="1">
    <location>
        <begin position="34"/>
        <end position="60"/>
    </location>
</feature>
<gene>
    <name evidence="2" type="ORF">DXH95_15135</name>
</gene>
<feature type="transmembrane region" description="Helical" evidence="1">
    <location>
        <begin position="155"/>
        <end position="181"/>
    </location>
</feature>
<keyword evidence="1" id="KW-1133">Transmembrane helix</keyword>
<evidence type="ECO:0000313" key="2">
    <source>
        <dbReference type="EMBL" id="RDV01618.1"/>
    </source>
</evidence>
<reference evidence="3" key="1">
    <citation type="submission" date="2018-08" db="EMBL/GenBank/DDBJ databases">
        <authorList>
            <person name="Kim S.-J."/>
            <person name="Jung G.-Y."/>
        </authorList>
    </citation>
    <scope>NUCLEOTIDE SEQUENCE [LARGE SCALE GENOMIC DNA]</scope>
    <source>
        <strain evidence="3">GY_G</strain>
    </source>
</reference>
<organism evidence="2 3">
    <name type="scientific">Sphingorhabdus pulchriflava</name>
    <dbReference type="NCBI Taxonomy" id="2292257"/>
    <lineage>
        <taxon>Bacteria</taxon>
        <taxon>Pseudomonadati</taxon>
        <taxon>Pseudomonadota</taxon>
        <taxon>Alphaproteobacteria</taxon>
        <taxon>Sphingomonadales</taxon>
        <taxon>Sphingomonadaceae</taxon>
        <taxon>Sphingorhabdus</taxon>
    </lineage>
</organism>
<keyword evidence="3" id="KW-1185">Reference proteome</keyword>
<proteinExistence type="predicted"/>
<evidence type="ECO:0000256" key="1">
    <source>
        <dbReference type="SAM" id="Phobius"/>
    </source>
</evidence>